<sequence>MTRPTYSGPLPEWIITKESSELLMPCEAIANVWVTDPPGQGQFNDCLDGFTDGSRQDGNSGAGFCCPTIGKEISLPLGNMTTPSLSSIPDNLMNQKGVVEHVLSNDNGGVDAVNRRETFSRANSIKEPTGCVKSDDGLSVGSNAITTGTKTATILVSKTKTKTGLPLLLKNSIN</sequence>
<proteinExistence type="predicted"/>
<dbReference type="Proteomes" id="UP001151699">
    <property type="component" value="Chromosome A"/>
</dbReference>
<evidence type="ECO:0000313" key="2">
    <source>
        <dbReference type="Proteomes" id="UP001151699"/>
    </source>
</evidence>
<reference evidence="1" key="1">
    <citation type="submission" date="2022-07" db="EMBL/GenBank/DDBJ databases">
        <authorList>
            <person name="Trinca V."/>
            <person name="Uliana J.V.C."/>
            <person name="Torres T.T."/>
            <person name="Ward R.J."/>
            <person name="Monesi N."/>
        </authorList>
    </citation>
    <scope>NUCLEOTIDE SEQUENCE</scope>
    <source>
        <strain evidence="1">HSMRA1968</strain>
        <tissue evidence="1">Whole embryos</tissue>
    </source>
</reference>
<keyword evidence="2" id="KW-1185">Reference proteome</keyword>
<accession>A0A9Q0NGF6</accession>
<dbReference type="EMBL" id="WJQU01000001">
    <property type="protein sequence ID" value="KAJ6649826.1"/>
    <property type="molecule type" value="Genomic_DNA"/>
</dbReference>
<organism evidence="1 2">
    <name type="scientific">Pseudolycoriella hygida</name>
    <dbReference type="NCBI Taxonomy" id="35572"/>
    <lineage>
        <taxon>Eukaryota</taxon>
        <taxon>Metazoa</taxon>
        <taxon>Ecdysozoa</taxon>
        <taxon>Arthropoda</taxon>
        <taxon>Hexapoda</taxon>
        <taxon>Insecta</taxon>
        <taxon>Pterygota</taxon>
        <taxon>Neoptera</taxon>
        <taxon>Endopterygota</taxon>
        <taxon>Diptera</taxon>
        <taxon>Nematocera</taxon>
        <taxon>Sciaroidea</taxon>
        <taxon>Sciaridae</taxon>
        <taxon>Pseudolycoriella</taxon>
    </lineage>
</organism>
<protein>
    <submittedName>
        <fullName evidence="1">Uncharacterized protein</fullName>
    </submittedName>
</protein>
<comment type="caution">
    <text evidence="1">The sequence shown here is derived from an EMBL/GenBank/DDBJ whole genome shotgun (WGS) entry which is preliminary data.</text>
</comment>
<dbReference type="AlphaFoldDB" id="A0A9Q0NGF6"/>
<evidence type="ECO:0000313" key="1">
    <source>
        <dbReference type="EMBL" id="KAJ6649826.1"/>
    </source>
</evidence>
<gene>
    <name evidence="1" type="ORF">Bhyg_05066</name>
</gene>
<name>A0A9Q0NGF6_9DIPT</name>